<accession>A0A9L0SPW5</accession>
<comment type="subcellular location">
    <subcellularLocation>
        <location evidence="1">Nucleus speckle</location>
    </subcellularLocation>
    <subcellularLocation>
        <location evidence="2">Nucleus</location>
        <location evidence="2">Nucleoplasm</location>
    </subcellularLocation>
</comment>
<evidence type="ECO:0000256" key="4">
    <source>
        <dbReference type="ARBA" id="ARBA00020622"/>
    </source>
</evidence>
<name>A0A9L0SPW5_HORSE</name>
<feature type="region of interest" description="Disordered" evidence="10">
    <location>
        <begin position="1"/>
        <end position="24"/>
    </location>
</feature>
<dbReference type="InterPro" id="IPR009782">
    <property type="entry name" value="FYTTD1"/>
</dbReference>
<dbReference type="PANTHER" id="PTHR21038">
    <property type="entry name" value="40-2-3 PROTEIN-RELATED"/>
    <property type="match status" value="1"/>
</dbReference>
<dbReference type="GeneTree" id="ENSGT00390000012807"/>
<evidence type="ECO:0000256" key="9">
    <source>
        <dbReference type="ARBA" id="ARBA00030067"/>
    </source>
</evidence>
<keyword evidence="7" id="KW-0694">RNA-binding</keyword>
<proteinExistence type="inferred from homology"/>
<dbReference type="Pfam" id="PF07078">
    <property type="entry name" value="FYTT"/>
    <property type="match status" value="1"/>
</dbReference>
<dbReference type="AlphaFoldDB" id="A0A9L0SPW5"/>
<gene>
    <name evidence="11" type="primary">FYTTD1</name>
</gene>
<sequence length="323" mass="36872">MNRFGTRLVGATATPSAPPKARSNENLDKIDMSLDDIIKLNRKEGKKQNFPRLNRRLQQSGARQFRMRVRWGIQQNSGFGKNSLSRRGRVIPGKRRPYAVITGLAARKASGIRKGISPMNRPPLSDKNIERYFPALKRKTNLLRQNEVQRKPVAVLKRPNQLNRKNNIPANFTRSGNKLSHQKDTRQATFLFRRGLKVQAQLNTEQLLDDVVAKRTRQWRTSTTNGGILTVSIDNPGAVQCPVTQKPRLTRTAVDDFERAIWDPEGTKSHSHVQQRRKPLCNCGIDPMSKGRWSDDSVLKVELLEEFVTEIQETLFQNIHKAK</sequence>
<evidence type="ECO:0000256" key="7">
    <source>
        <dbReference type="ARBA" id="ARBA00022884"/>
    </source>
</evidence>
<keyword evidence="8" id="KW-0539">Nucleus</keyword>
<dbReference type="Proteomes" id="UP000002281">
    <property type="component" value="Chromosome 19"/>
</dbReference>
<dbReference type="PANTHER" id="PTHR21038:SF2">
    <property type="entry name" value="UAP56-INTERACTING FACTOR"/>
    <property type="match status" value="1"/>
</dbReference>
<evidence type="ECO:0000256" key="8">
    <source>
        <dbReference type="ARBA" id="ARBA00023242"/>
    </source>
</evidence>
<comment type="similarity">
    <text evidence="3">Belongs to the UIF family.</text>
</comment>
<keyword evidence="12" id="KW-1185">Reference proteome</keyword>
<dbReference type="GO" id="GO:0006406">
    <property type="term" value="P:mRNA export from nucleus"/>
    <property type="evidence" value="ECO:0007669"/>
    <property type="project" value="Ensembl"/>
</dbReference>
<keyword evidence="5" id="KW-0813">Transport</keyword>
<dbReference type="GO" id="GO:0005730">
    <property type="term" value="C:nucleolus"/>
    <property type="evidence" value="ECO:0007669"/>
    <property type="project" value="Ensembl"/>
</dbReference>
<organism evidence="11 12">
    <name type="scientific">Equus caballus</name>
    <name type="common">Horse</name>
    <dbReference type="NCBI Taxonomy" id="9796"/>
    <lineage>
        <taxon>Eukaryota</taxon>
        <taxon>Metazoa</taxon>
        <taxon>Chordata</taxon>
        <taxon>Craniata</taxon>
        <taxon>Vertebrata</taxon>
        <taxon>Euteleostomi</taxon>
        <taxon>Mammalia</taxon>
        <taxon>Eutheria</taxon>
        <taxon>Laurasiatheria</taxon>
        <taxon>Perissodactyla</taxon>
        <taxon>Equidae</taxon>
        <taxon>Equus</taxon>
    </lineage>
</organism>
<evidence type="ECO:0000256" key="2">
    <source>
        <dbReference type="ARBA" id="ARBA00004642"/>
    </source>
</evidence>
<dbReference type="GO" id="GO:0003729">
    <property type="term" value="F:mRNA binding"/>
    <property type="evidence" value="ECO:0007669"/>
    <property type="project" value="Ensembl"/>
</dbReference>
<evidence type="ECO:0000256" key="3">
    <source>
        <dbReference type="ARBA" id="ARBA00010722"/>
    </source>
</evidence>
<evidence type="ECO:0000256" key="5">
    <source>
        <dbReference type="ARBA" id="ARBA00022448"/>
    </source>
</evidence>
<dbReference type="GO" id="GO:0016607">
    <property type="term" value="C:nuclear speck"/>
    <property type="evidence" value="ECO:0007669"/>
    <property type="project" value="UniProtKB-SubCell"/>
</dbReference>
<evidence type="ECO:0000256" key="1">
    <source>
        <dbReference type="ARBA" id="ARBA00004324"/>
    </source>
</evidence>
<reference evidence="11" key="2">
    <citation type="submission" date="2025-08" db="UniProtKB">
        <authorList>
            <consortium name="Ensembl"/>
        </authorList>
    </citation>
    <scope>IDENTIFICATION</scope>
    <source>
        <strain evidence="11">Thoroughbred</strain>
    </source>
</reference>
<evidence type="ECO:0000313" key="11">
    <source>
        <dbReference type="Ensembl" id="ENSECAP00000076987.1"/>
    </source>
</evidence>
<dbReference type="Ensembl" id="ENSECAT00000081878.1">
    <property type="protein sequence ID" value="ENSECAP00000076987.1"/>
    <property type="gene ID" value="ENSECAG00000019051.3"/>
</dbReference>
<reference evidence="11" key="3">
    <citation type="submission" date="2025-09" db="UniProtKB">
        <authorList>
            <consortium name="Ensembl"/>
        </authorList>
    </citation>
    <scope>IDENTIFICATION</scope>
    <source>
        <strain evidence="11">Thoroughbred</strain>
    </source>
</reference>
<evidence type="ECO:0000256" key="6">
    <source>
        <dbReference type="ARBA" id="ARBA00022816"/>
    </source>
</evidence>
<dbReference type="GO" id="GO:0005829">
    <property type="term" value="C:cytosol"/>
    <property type="evidence" value="ECO:0007669"/>
    <property type="project" value="Ensembl"/>
</dbReference>
<keyword evidence="6" id="KW-0509">mRNA transport</keyword>
<protein>
    <recommendedName>
        <fullName evidence="4">UAP56-interacting factor</fullName>
    </recommendedName>
    <alternativeName>
        <fullName evidence="9">Forty-two-three domain-containing protein 1</fullName>
    </alternativeName>
</protein>
<reference evidence="11 12" key="1">
    <citation type="journal article" date="2009" name="Science">
        <title>Genome sequence, comparative analysis, and population genetics of the domestic horse.</title>
        <authorList>
            <consortium name="Broad Institute Genome Sequencing Platform"/>
            <consortium name="Broad Institute Whole Genome Assembly Team"/>
            <person name="Wade C.M."/>
            <person name="Giulotto E."/>
            <person name="Sigurdsson S."/>
            <person name="Zoli M."/>
            <person name="Gnerre S."/>
            <person name="Imsland F."/>
            <person name="Lear T.L."/>
            <person name="Adelson D.L."/>
            <person name="Bailey E."/>
            <person name="Bellone R.R."/>
            <person name="Bloecker H."/>
            <person name="Distl O."/>
            <person name="Edgar R.C."/>
            <person name="Garber M."/>
            <person name="Leeb T."/>
            <person name="Mauceli E."/>
            <person name="MacLeod J.N."/>
            <person name="Penedo M.C.T."/>
            <person name="Raison J.M."/>
            <person name="Sharpe T."/>
            <person name="Vogel J."/>
            <person name="Andersson L."/>
            <person name="Antczak D.F."/>
            <person name="Biagi T."/>
            <person name="Binns M.M."/>
            <person name="Chowdhary B.P."/>
            <person name="Coleman S.J."/>
            <person name="Della Valle G."/>
            <person name="Fryc S."/>
            <person name="Guerin G."/>
            <person name="Hasegawa T."/>
            <person name="Hill E.W."/>
            <person name="Jurka J."/>
            <person name="Kiialainen A."/>
            <person name="Lindgren G."/>
            <person name="Liu J."/>
            <person name="Magnani E."/>
            <person name="Mickelson J.R."/>
            <person name="Murray J."/>
            <person name="Nergadze S.G."/>
            <person name="Onofrio R."/>
            <person name="Pedroni S."/>
            <person name="Piras M.F."/>
            <person name="Raudsepp T."/>
            <person name="Rocchi M."/>
            <person name="Roeed K.H."/>
            <person name="Ryder O.A."/>
            <person name="Searle S."/>
            <person name="Skow L."/>
            <person name="Swinburne J.E."/>
            <person name="Syvaenen A.C."/>
            <person name="Tozaki T."/>
            <person name="Valberg S.J."/>
            <person name="Vaudin M."/>
            <person name="White J.R."/>
            <person name="Zody M.C."/>
            <person name="Lander E.S."/>
            <person name="Lindblad-Toh K."/>
        </authorList>
    </citation>
    <scope>NUCLEOTIDE SEQUENCE [LARGE SCALE GENOMIC DNA]</scope>
    <source>
        <strain evidence="11 12">Thoroughbred</strain>
    </source>
</reference>
<evidence type="ECO:0000313" key="12">
    <source>
        <dbReference type="Proteomes" id="UP000002281"/>
    </source>
</evidence>
<evidence type="ECO:0000256" key="10">
    <source>
        <dbReference type="SAM" id="MobiDB-lite"/>
    </source>
</evidence>